<evidence type="ECO:0000313" key="1">
    <source>
        <dbReference type="EMBL" id="CAJ1371136.1"/>
    </source>
</evidence>
<name>A0AA36HLP6_9DINO</name>
<gene>
    <name evidence="1" type="ORF">EVOR1521_LOCUS1521</name>
</gene>
<keyword evidence="2" id="KW-1185">Reference proteome</keyword>
<dbReference type="AlphaFoldDB" id="A0AA36HLP6"/>
<evidence type="ECO:0000313" key="2">
    <source>
        <dbReference type="Proteomes" id="UP001178507"/>
    </source>
</evidence>
<dbReference type="Proteomes" id="UP001178507">
    <property type="component" value="Unassembled WGS sequence"/>
</dbReference>
<sequence length="127" mass="14632">MASEATPAPLYQDQFVEIYADHLSIKTYYFPFGQDTRVDLPSESGTVSFATDRDLGFTWKDKKSWGMAFNNVWWALDFGREFRQRHLGIVITVGDHRFRKGFSVEKEEAALKVLDSLLPRTKHPQSS</sequence>
<organism evidence="1 2">
    <name type="scientific">Effrenium voratum</name>
    <dbReference type="NCBI Taxonomy" id="2562239"/>
    <lineage>
        <taxon>Eukaryota</taxon>
        <taxon>Sar</taxon>
        <taxon>Alveolata</taxon>
        <taxon>Dinophyceae</taxon>
        <taxon>Suessiales</taxon>
        <taxon>Symbiodiniaceae</taxon>
        <taxon>Effrenium</taxon>
    </lineage>
</organism>
<accession>A0AA36HLP6</accession>
<comment type="caution">
    <text evidence="1">The sequence shown here is derived from an EMBL/GenBank/DDBJ whole genome shotgun (WGS) entry which is preliminary data.</text>
</comment>
<dbReference type="EMBL" id="CAUJNA010000058">
    <property type="protein sequence ID" value="CAJ1371136.1"/>
    <property type="molecule type" value="Genomic_DNA"/>
</dbReference>
<proteinExistence type="predicted"/>
<protein>
    <submittedName>
        <fullName evidence="1">Uncharacterized protein</fullName>
    </submittedName>
</protein>
<dbReference type="PANTHER" id="PTHR35373">
    <property type="entry name" value="PROTEIN CBG16894"/>
    <property type="match status" value="1"/>
</dbReference>
<reference evidence="1" key="1">
    <citation type="submission" date="2023-08" db="EMBL/GenBank/DDBJ databases">
        <authorList>
            <person name="Chen Y."/>
            <person name="Shah S."/>
            <person name="Dougan E. K."/>
            <person name="Thang M."/>
            <person name="Chan C."/>
        </authorList>
    </citation>
    <scope>NUCLEOTIDE SEQUENCE</scope>
</reference>